<feature type="non-terminal residue" evidence="2">
    <location>
        <position position="104"/>
    </location>
</feature>
<protein>
    <submittedName>
        <fullName evidence="2">Uncharacterized protein</fullName>
    </submittedName>
</protein>
<name>A0A699WZH0_TANCI</name>
<accession>A0A699WZH0</accession>
<evidence type="ECO:0000256" key="1">
    <source>
        <dbReference type="SAM" id="MobiDB-lite"/>
    </source>
</evidence>
<reference evidence="2" key="1">
    <citation type="journal article" date="2019" name="Sci. Rep.">
        <title>Draft genome of Tanacetum cinerariifolium, the natural source of mosquito coil.</title>
        <authorList>
            <person name="Yamashiro T."/>
            <person name="Shiraishi A."/>
            <person name="Satake H."/>
            <person name="Nakayama K."/>
        </authorList>
    </citation>
    <scope>NUCLEOTIDE SEQUENCE</scope>
</reference>
<proteinExistence type="predicted"/>
<dbReference type="EMBL" id="BKCJ011787831">
    <property type="protein sequence ID" value="GFD52907.1"/>
    <property type="molecule type" value="Genomic_DNA"/>
</dbReference>
<feature type="region of interest" description="Disordered" evidence="1">
    <location>
        <begin position="27"/>
        <end position="104"/>
    </location>
</feature>
<gene>
    <name evidence="2" type="ORF">Tci_924876</name>
</gene>
<feature type="compositionally biased region" description="Low complexity" evidence="1">
    <location>
        <begin position="73"/>
        <end position="82"/>
    </location>
</feature>
<evidence type="ECO:0000313" key="2">
    <source>
        <dbReference type="EMBL" id="GFD52907.1"/>
    </source>
</evidence>
<sequence>RLPGAVGSGRLLQLAPALPRWPECVLDVGPAGGRPRPGLRAARHPGQLPQGPHRPPGGATASRYAPHRPGLWPRTARPGRAPHGARARWGTHHGARGRRAWQLR</sequence>
<dbReference type="AlphaFoldDB" id="A0A699WZH0"/>
<feature type="non-terminal residue" evidence="2">
    <location>
        <position position="1"/>
    </location>
</feature>
<comment type="caution">
    <text evidence="2">The sequence shown here is derived from an EMBL/GenBank/DDBJ whole genome shotgun (WGS) entry which is preliminary data.</text>
</comment>
<feature type="compositionally biased region" description="Low complexity" evidence="1">
    <location>
        <begin position="33"/>
        <end position="46"/>
    </location>
</feature>
<organism evidence="2">
    <name type="scientific">Tanacetum cinerariifolium</name>
    <name type="common">Dalmatian daisy</name>
    <name type="synonym">Chrysanthemum cinerariifolium</name>
    <dbReference type="NCBI Taxonomy" id="118510"/>
    <lineage>
        <taxon>Eukaryota</taxon>
        <taxon>Viridiplantae</taxon>
        <taxon>Streptophyta</taxon>
        <taxon>Embryophyta</taxon>
        <taxon>Tracheophyta</taxon>
        <taxon>Spermatophyta</taxon>
        <taxon>Magnoliopsida</taxon>
        <taxon>eudicotyledons</taxon>
        <taxon>Gunneridae</taxon>
        <taxon>Pentapetalae</taxon>
        <taxon>asterids</taxon>
        <taxon>campanulids</taxon>
        <taxon>Asterales</taxon>
        <taxon>Asteraceae</taxon>
        <taxon>Asteroideae</taxon>
        <taxon>Anthemideae</taxon>
        <taxon>Anthemidinae</taxon>
        <taxon>Tanacetum</taxon>
    </lineage>
</organism>
<feature type="compositionally biased region" description="Basic residues" evidence="1">
    <location>
        <begin position="83"/>
        <end position="104"/>
    </location>
</feature>